<keyword evidence="4" id="KW-0720">Serine protease</keyword>
<organism evidence="5">
    <name type="scientific">bioreactor metagenome</name>
    <dbReference type="NCBI Taxonomy" id="1076179"/>
    <lineage>
        <taxon>unclassified sequences</taxon>
        <taxon>metagenomes</taxon>
        <taxon>ecological metagenomes</taxon>
    </lineage>
</organism>
<sequence length="114" mass="13095">MEFDLINDIESFTGVVIGISAGAMIQIAEYHITPDEDYNKFTYNVGLNLIKDFDIEVHYEETEIQNKYINKVLSEKRDKIYAITNTGGLIFHNNKITLLGDVKNFSRENICLKT</sequence>
<comment type="caution">
    <text evidence="5">The sequence shown here is derived from an EMBL/GenBank/DDBJ whole genome shotgun (WGS) entry which is preliminary data.</text>
</comment>
<keyword evidence="3" id="KW-0378">Hydrolase</keyword>
<dbReference type="GO" id="GO:0008236">
    <property type="term" value="F:serine-type peptidase activity"/>
    <property type="evidence" value="ECO:0007669"/>
    <property type="project" value="UniProtKB-KW"/>
</dbReference>
<dbReference type="AlphaFoldDB" id="A0A645HP87"/>
<dbReference type="EMBL" id="VSSQ01097552">
    <property type="protein sequence ID" value="MPN40865.1"/>
    <property type="molecule type" value="Genomic_DNA"/>
</dbReference>
<name>A0A645HP87_9ZZZZ</name>
<evidence type="ECO:0000256" key="1">
    <source>
        <dbReference type="ARBA" id="ARBA00006534"/>
    </source>
</evidence>
<comment type="similarity">
    <text evidence="1">Belongs to the peptidase S51 family.</text>
</comment>
<evidence type="ECO:0000256" key="4">
    <source>
        <dbReference type="ARBA" id="ARBA00022825"/>
    </source>
</evidence>
<dbReference type="Gene3D" id="3.40.50.880">
    <property type="match status" value="1"/>
</dbReference>
<protein>
    <submittedName>
        <fullName evidence="5">Uncharacterized protein</fullName>
    </submittedName>
</protein>
<dbReference type="GO" id="GO:0006508">
    <property type="term" value="P:proteolysis"/>
    <property type="evidence" value="ECO:0007669"/>
    <property type="project" value="UniProtKB-KW"/>
</dbReference>
<evidence type="ECO:0000256" key="3">
    <source>
        <dbReference type="ARBA" id="ARBA00022801"/>
    </source>
</evidence>
<keyword evidence="2" id="KW-0645">Protease</keyword>
<accession>A0A645HP87</accession>
<gene>
    <name evidence="5" type="ORF">SDC9_188405</name>
</gene>
<dbReference type="InterPro" id="IPR005320">
    <property type="entry name" value="Peptidase_S51"/>
</dbReference>
<proteinExistence type="inferred from homology"/>
<reference evidence="5" key="1">
    <citation type="submission" date="2019-08" db="EMBL/GenBank/DDBJ databases">
        <authorList>
            <person name="Kucharzyk K."/>
            <person name="Murdoch R.W."/>
            <person name="Higgins S."/>
            <person name="Loffler F."/>
        </authorList>
    </citation>
    <scope>NUCLEOTIDE SEQUENCE</scope>
</reference>
<evidence type="ECO:0000313" key="5">
    <source>
        <dbReference type="EMBL" id="MPN40865.1"/>
    </source>
</evidence>
<dbReference type="Pfam" id="PF03575">
    <property type="entry name" value="Peptidase_S51"/>
    <property type="match status" value="1"/>
</dbReference>
<dbReference type="InterPro" id="IPR029062">
    <property type="entry name" value="Class_I_gatase-like"/>
</dbReference>
<evidence type="ECO:0000256" key="2">
    <source>
        <dbReference type="ARBA" id="ARBA00022670"/>
    </source>
</evidence>